<dbReference type="InterPro" id="IPR001650">
    <property type="entry name" value="Helicase_C-like"/>
</dbReference>
<keyword evidence="4 10" id="KW-0378">Hydrolase</keyword>
<comment type="catalytic activity">
    <reaction evidence="8 10">
        <text>ATP + H2O = ADP + phosphate + H(+)</text>
        <dbReference type="Rhea" id="RHEA:13065"/>
        <dbReference type="ChEBI" id="CHEBI:15377"/>
        <dbReference type="ChEBI" id="CHEBI:15378"/>
        <dbReference type="ChEBI" id="CHEBI:30616"/>
        <dbReference type="ChEBI" id="CHEBI:43474"/>
        <dbReference type="ChEBI" id="CHEBI:456216"/>
        <dbReference type="EC" id="3.6.4.13"/>
    </reaction>
</comment>
<evidence type="ECO:0000313" key="15">
    <source>
        <dbReference type="EMBL" id="KAJ5167530.1"/>
    </source>
</evidence>
<dbReference type="GO" id="GO:0016787">
    <property type="term" value="F:hydrolase activity"/>
    <property type="evidence" value="ECO:0007669"/>
    <property type="project" value="UniProtKB-KW"/>
</dbReference>
<dbReference type="PANTHER" id="PTHR24031">
    <property type="entry name" value="RNA HELICASE"/>
    <property type="match status" value="1"/>
</dbReference>
<dbReference type="OrthoDB" id="3370at2759"/>
<dbReference type="GO" id="GO:0006364">
    <property type="term" value="P:rRNA processing"/>
    <property type="evidence" value="ECO:0007669"/>
    <property type="project" value="UniProtKB-KW"/>
</dbReference>
<organism evidence="15 16">
    <name type="scientific">Penicillium canariense</name>
    <dbReference type="NCBI Taxonomy" id="189055"/>
    <lineage>
        <taxon>Eukaryota</taxon>
        <taxon>Fungi</taxon>
        <taxon>Dikarya</taxon>
        <taxon>Ascomycota</taxon>
        <taxon>Pezizomycotina</taxon>
        <taxon>Eurotiomycetes</taxon>
        <taxon>Eurotiomycetidae</taxon>
        <taxon>Eurotiales</taxon>
        <taxon>Aspergillaceae</taxon>
        <taxon>Penicillium</taxon>
    </lineage>
</organism>
<evidence type="ECO:0000256" key="10">
    <source>
        <dbReference type="RuleBase" id="RU365068"/>
    </source>
</evidence>
<keyword evidence="3 10" id="KW-0547">Nucleotide-binding</keyword>
<comment type="function">
    <text evidence="10">RNA helicase.</text>
</comment>
<dbReference type="GO" id="GO:0003724">
    <property type="term" value="F:RNA helicase activity"/>
    <property type="evidence" value="ECO:0007669"/>
    <property type="project" value="UniProtKB-EC"/>
</dbReference>
<sequence length="838" mass="90192">MVGSKTALGSSKKMDSTPTSSTSHKRKRDIDGSNAITPTPTKKHKKRESLSAVSPTDDGSSKKRKRLKDALQGGNSEGSSRKEGAGSPERRKQAAADPNDPVGKAGRKLKDGKRKGSGKKTQSTDESAPVNAESEDLKGANESSEDEDQRKSSKNKHAGILSKFERTKTAASAKAKKAKPETGEAEEPAEMTVAPVIAQGLEPLPQPENPPEVQETPAYSSLPTWLANPLRTSASERANFADMGIKPDLQRILEQNNYKEAFAVQSTVIPLLLDGSKNHPGDLCISAATGSGKTLSYVLPLVTSLTPRPASRLRGLIVVPTRELVKQAREACELCASGSRLHIGSAVGNVAIKEEQKLLMRVDQIYNPATVAQREKAGLQGNDWMDFSLEDCVGEAIDSNESLPGYIQQAQPNVDILICTPGRLVDHIRYTKGFTLTHLEWLVIDEADRLLNESFQEWVDVVIRSLNSRQAPETFGPGGKLLSDLGLPIDTLPPRKVILSATMTRDITKLNSLRLNNPKMVIIGAEDAADAANLSATHPDAHFTLPPTLQEHIVAVGDASQKPLYLLRLLLSHIKVGVENPARASLGASKESDSESSSSDDTSSDDSSSDESSDEDATSSSGSDSDSESDSSTSDSESSSDSSSDESSDSEDKSIGLVLSAGSPRTTVLIFTKSSESASRLSRLISILHPPLANRVGTIIKSNKSSASRKTLAAYRRGRISVIVATDRASRGLDLQSLTHVVNYDIPPSVTTYVHRVGRTARAGREGSAWSLVAHREGRWFSNEIAASVDGRITRTTSIDRVHVKLDDLKSLQLKYATALDKLEKEVKVDRARPSKRA</sequence>
<dbReference type="RefSeq" id="XP_056543991.1">
    <property type="nucleotide sequence ID" value="XM_056688436.1"/>
</dbReference>
<dbReference type="InterPro" id="IPR027417">
    <property type="entry name" value="P-loop_NTPase"/>
</dbReference>
<keyword evidence="5 10" id="KW-0347">Helicase</keyword>
<dbReference type="PROSITE" id="PS51194">
    <property type="entry name" value="HELICASE_CTER"/>
    <property type="match status" value="1"/>
</dbReference>
<feature type="compositionally biased region" description="Basic and acidic residues" evidence="11">
    <location>
        <begin position="79"/>
        <end position="94"/>
    </location>
</feature>
<dbReference type="InterPro" id="IPR014014">
    <property type="entry name" value="RNA_helicase_DEAD_Q_motif"/>
</dbReference>
<comment type="similarity">
    <text evidence="10">Belongs to the DEAD box helicase family.</text>
</comment>
<dbReference type="InterPro" id="IPR000629">
    <property type="entry name" value="RNA-helicase_DEAD-box_CS"/>
</dbReference>
<dbReference type="GO" id="GO:0003723">
    <property type="term" value="F:RNA binding"/>
    <property type="evidence" value="ECO:0007669"/>
    <property type="project" value="UniProtKB-UniRule"/>
</dbReference>
<dbReference type="Pfam" id="PF00270">
    <property type="entry name" value="DEAD"/>
    <property type="match status" value="2"/>
</dbReference>
<evidence type="ECO:0000259" key="12">
    <source>
        <dbReference type="PROSITE" id="PS51192"/>
    </source>
</evidence>
<evidence type="ECO:0000256" key="8">
    <source>
        <dbReference type="ARBA" id="ARBA00047984"/>
    </source>
</evidence>
<evidence type="ECO:0000256" key="2">
    <source>
        <dbReference type="ARBA" id="ARBA00022552"/>
    </source>
</evidence>
<keyword evidence="7 10" id="KW-0694">RNA-binding</keyword>
<feature type="compositionally biased region" description="Acidic residues" evidence="11">
    <location>
        <begin position="602"/>
        <end position="617"/>
    </location>
</feature>
<evidence type="ECO:0000256" key="11">
    <source>
        <dbReference type="SAM" id="MobiDB-lite"/>
    </source>
</evidence>
<feature type="compositionally biased region" description="Low complexity" evidence="11">
    <location>
        <begin position="618"/>
        <end position="642"/>
    </location>
</feature>
<dbReference type="InterPro" id="IPR014001">
    <property type="entry name" value="Helicase_ATP-bd"/>
</dbReference>
<dbReference type="InterPro" id="IPR011545">
    <property type="entry name" value="DEAD/DEAH_box_helicase_dom"/>
</dbReference>
<feature type="region of interest" description="Disordered" evidence="11">
    <location>
        <begin position="584"/>
        <end position="654"/>
    </location>
</feature>
<keyword evidence="2" id="KW-0698">rRNA processing</keyword>
<evidence type="ECO:0000256" key="7">
    <source>
        <dbReference type="ARBA" id="ARBA00022884"/>
    </source>
</evidence>
<evidence type="ECO:0000256" key="3">
    <source>
        <dbReference type="ARBA" id="ARBA00022741"/>
    </source>
</evidence>
<evidence type="ECO:0000256" key="6">
    <source>
        <dbReference type="ARBA" id="ARBA00022840"/>
    </source>
</evidence>
<evidence type="ECO:0000259" key="14">
    <source>
        <dbReference type="PROSITE" id="PS51195"/>
    </source>
</evidence>
<evidence type="ECO:0000256" key="1">
    <source>
        <dbReference type="ARBA" id="ARBA00004604"/>
    </source>
</evidence>
<evidence type="ECO:0000313" key="16">
    <source>
        <dbReference type="Proteomes" id="UP001149163"/>
    </source>
</evidence>
<feature type="domain" description="DEAD-box RNA helicase Q" evidence="14">
    <location>
        <begin position="238"/>
        <end position="266"/>
    </location>
</feature>
<name>A0A9W9LP08_9EURO</name>
<feature type="domain" description="Helicase C-terminal" evidence="13">
    <location>
        <begin position="654"/>
        <end position="810"/>
    </location>
</feature>
<dbReference type="PROSITE" id="PS51192">
    <property type="entry name" value="HELICASE_ATP_BIND_1"/>
    <property type="match status" value="1"/>
</dbReference>
<evidence type="ECO:0000256" key="5">
    <source>
        <dbReference type="ARBA" id="ARBA00022806"/>
    </source>
</evidence>
<comment type="domain">
    <text evidence="10">The Q motif is unique to and characteristic of the DEAD box family of RNA helicases and controls ATP binding and hydrolysis.</text>
</comment>
<dbReference type="EMBL" id="JAPQKN010000003">
    <property type="protein sequence ID" value="KAJ5167530.1"/>
    <property type="molecule type" value="Genomic_DNA"/>
</dbReference>
<reference evidence="15" key="2">
    <citation type="journal article" date="2023" name="IMA Fungus">
        <title>Comparative genomic study of the Penicillium genus elucidates a diverse pangenome and 15 lateral gene transfer events.</title>
        <authorList>
            <person name="Petersen C."/>
            <person name="Sorensen T."/>
            <person name="Nielsen M.R."/>
            <person name="Sondergaard T.E."/>
            <person name="Sorensen J.L."/>
            <person name="Fitzpatrick D.A."/>
            <person name="Frisvad J.C."/>
            <person name="Nielsen K.L."/>
        </authorList>
    </citation>
    <scope>NUCLEOTIDE SEQUENCE</scope>
    <source>
        <strain evidence="15">IBT 26290</strain>
    </source>
</reference>
<dbReference type="GO" id="GO:0005730">
    <property type="term" value="C:nucleolus"/>
    <property type="evidence" value="ECO:0007669"/>
    <property type="project" value="UniProtKB-SubCell"/>
</dbReference>
<dbReference type="AlphaFoldDB" id="A0A9W9LP08"/>
<evidence type="ECO:0000256" key="4">
    <source>
        <dbReference type="ARBA" id="ARBA00022801"/>
    </source>
</evidence>
<dbReference type="SMART" id="SM00487">
    <property type="entry name" value="DEXDc"/>
    <property type="match status" value="1"/>
</dbReference>
<dbReference type="GO" id="GO:0005524">
    <property type="term" value="F:ATP binding"/>
    <property type="evidence" value="ECO:0007669"/>
    <property type="project" value="UniProtKB-UniRule"/>
</dbReference>
<feature type="region of interest" description="Disordered" evidence="11">
    <location>
        <begin position="1"/>
        <end position="189"/>
    </location>
</feature>
<evidence type="ECO:0000256" key="9">
    <source>
        <dbReference type="PROSITE-ProRule" id="PRU00552"/>
    </source>
</evidence>
<dbReference type="SMART" id="SM00490">
    <property type="entry name" value="HELICc"/>
    <property type="match status" value="1"/>
</dbReference>
<dbReference type="Gene3D" id="3.40.50.300">
    <property type="entry name" value="P-loop containing nucleotide triphosphate hydrolases"/>
    <property type="match status" value="2"/>
</dbReference>
<dbReference type="GeneID" id="81427612"/>
<dbReference type="CDD" id="cd17956">
    <property type="entry name" value="DEADc_DDX51"/>
    <property type="match status" value="1"/>
</dbReference>
<reference evidence="15" key="1">
    <citation type="submission" date="2022-11" db="EMBL/GenBank/DDBJ databases">
        <authorList>
            <person name="Petersen C."/>
        </authorList>
    </citation>
    <scope>NUCLEOTIDE SEQUENCE</scope>
    <source>
        <strain evidence="15">IBT 26290</strain>
    </source>
</reference>
<feature type="short sequence motif" description="Q motif" evidence="9">
    <location>
        <begin position="238"/>
        <end position="266"/>
    </location>
</feature>
<proteinExistence type="inferred from homology"/>
<protein>
    <recommendedName>
        <fullName evidence="10">ATP-dependent RNA helicase</fullName>
        <ecNumber evidence="10">3.6.4.13</ecNumber>
    </recommendedName>
</protein>
<comment type="caution">
    <text evidence="15">The sequence shown here is derived from an EMBL/GenBank/DDBJ whole genome shotgun (WGS) entry which is preliminary data.</text>
</comment>
<dbReference type="SUPFAM" id="SSF52540">
    <property type="entry name" value="P-loop containing nucleoside triphosphate hydrolases"/>
    <property type="match status" value="2"/>
</dbReference>
<dbReference type="Proteomes" id="UP001149163">
    <property type="component" value="Unassembled WGS sequence"/>
</dbReference>
<feature type="domain" description="Helicase ATP-binding" evidence="12">
    <location>
        <begin position="274"/>
        <end position="521"/>
    </location>
</feature>
<dbReference type="CDD" id="cd18787">
    <property type="entry name" value="SF2_C_DEAD"/>
    <property type="match status" value="1"/>
</dbReference>
<accession>A0A9W9LP08</accession>
<keyword evidence="16" id="KW-1185">Reference proteome</keyword>
<dbReference type="Pfam" id="PF00271">
    <property type="entry name" value="Helicase_C"/>
    <property type="match status" value="1"/>
</dbReference>
<evidence type="ECO:0000259" key="13">
    <source>
        <dbReference type="PROSITE" id="PS51194"/>
    </source>
</evidence>
<dbReference type="PROSITE" id="PS51195">
    <property type="entry name" value="Q_MOTIF"/>
    <property type="match status" value="1"/>
</dbReference>
<gene>
    <name evidence="15" type="ORF">N7482_006311</name>
</gene>
<dbReference type="PROSITE" id="PS00039">
    <property type="entry name" value="DEAD_ATP_HELICASE"/>
    <property type="match status" value="1"/>
</dbReference>
<keyword evidence="6 10" id="KW-0067">ATP-binding</keyword>
<comment type="subcellular location">
    <subcellularLocation>
        <location evidence="1">Nucleus</location>
        <location evidence="1">Nucleolus</location>
    </subcellularLocation>
</comment>
<feature type="compositionally biased region" description="Basic residues" evidence="11">
    <location>
        <begin position="105"/>
        <end position="118"/>
    </location>
</feature>
<dbReference type="EC" id="3.6.4.13" evidence="10"/>